<dbReference type="AlphaFoldDB" id="A0A1S3FLZ0"/>
<keyword evidence="4" id="KW-1185">Reference proteome</keyword>
<evidence type="ECO:0000256" key="2">
    <source>
        <dbReference type="SAM" id="SignalP"/>
    </source>
</evidence>
<dbReference type="Gene3D" id="1.10.390.30">
    <property type="entry name" value="Peptidase M60, enhancin-like domain 3"/>
    <property type="match status" value="1"/>
</dbReference>
<reference evidence="5" key="1">
    <citation type="submission" date="2025-08" db="UniProtKB">
        <authorList>
            <consortium name="RefSeq"/>
        </authorList>
    </citation>
    <scope>IDENTIFICATION</scope>
    <source>
        <tissue evidence="5">Kidney</tissue>
    </source>
</reference>
<evidence type="ECO:0000313" key="5">
    <source>
        <dbReference type="RefSeq" id="XP_012877039.1"/>
    </source>
</evidence>
<evidence type="ECO:0000313" key="4">
    <source>
        <dbReference type="Proteomes" id="UP000081671"/>
    </source>
</evidence>
<dbReference type="FunCoup" id="A0A1S3FLZ0">
    <property type="interactions" value="5"/>
</dbReference>
<dbReference type="Pfam" id="PF13402">
    <property type="entry name" value="Peptidase_M60"/>
    <property type="match status" value="1"/>
</dbReference>
<evidence type="ECO:0000256" key="1">
    <source>
        <dbReference type="ARBA" id="ARBA00009770"/>
    </source>
</evidence>
<dbReference type="GeneID" id="105989495"/>
<dbReference type="Pfam" id="PF17291">
    <property type="entry name" value="M60-like_N"/>
    <property type="match status" value="1"/>
</dbReference>
<evidence type="ECO:0000259" key="3">
    <source>
        <dbReference type="PROSITE" id="PS51723"/>
    </source>
</evidence>
<dbReference type="Proteomes" id="UP000081671">
    <property type="component" value="Unplaced"/>
</dbReference>
<dbReference type="GO" id="GO:0090314">
    <property type="term" value="P:positive regulation of protein targeting to membrane"/>
    <property type="evidence" value="ECO:0007669"/>
    <property type="project" value="TreeGrafter"/>
</dbReference>
<feature type="chain" id="PRO_5010277208" evidence="2">
    <location>
        <begin position="26"/>
        <end position="940"/>
    </location>
</feature>
<dbReference type="InterPro" id="IPR029062">
    <property type="entry name" value="Class_I_gatase-like"/>
</dbReference>
<dbReference type="GO" id="GO:0044325">
    <property type="term" value="F:transmembrane transporter binding"/>
    <property type="evidence" value="ECO:0007669"/>
    <property type="project" value="TreeGrafter"/>
</dbReference>
<dbReference type="InterPro" id="IPR042279">
    <property type="entry name" value="Pep_M60_3"/>
</dbReference>
<dbReference type="KEGG" id="dord:105989495"/>
<dbReference type="SMART" id="SM01276">
    <property type="entry name" value="M60-like"/>
    <property type="match status" value="1"/>
</dbReference>
<proteinExistence type="inferred from homology"/>
<dbReference type="FunFam" id="1.10.390.30:FF:000001">
    <property type="entry name" value="TRPM8 channel-associated factor 1"/>
    <property type="match status" value="1"/>
</dbReference>
<dbReference type="FunFam" id="3.40.390.80:FF:000001">
    <property type="entry name" value="TRPM8 channel-associated factor 1"/>
    <property type="match status" value="1"/>
</dbReference>
<feature type="domain" description="Peptidase M60" evidence="3">
    <location>
        <begin position="565"/>
        <end position="864"/>
    </location>
</feature>
<dbReference type="OrthoDB" id="10260387at2759"/>
<feature type="signal peptide" evidence="2">
    <location>
        <begin position="1"/>
        <end position="25"/>
    </location>
</feature>
<dbReference type="PANTHER" id="PTHR15730">
    <property type="entry name" value="EXPERIMENTAL AUTOIMMUNE PROSTATITIS ANTIGEN 2-RELATED"/>
    <property type="match status" value="1"/>
</dbReference>
<dbReference type="PROSITE" id="PS51723">
    <property type="entry name" value="PEPTIDASE_M60"/>
    <property type="match status" value="1"/>
</dbReference>
<name>A0A1S3FLZ0_DIPOR</name>
<dbReference type="InterPro" id="IPR035423">
    <property type="entry name" value="M60-like_N"/>
</dbReference>
<dbReference type="Gene3D" id="2.60.120.1250">
    <property type="entry name" value="Peptidase M60, enhancin-like domain 1"/>
    <property type="match status" value="1"/>
</dbReference>
<protein>
    <submittedName>
        <fullName evidence="5">TRPM8 channel-associated factor 3-like</fullName>
    </submittedName>
</protein>
<organism evidence="4 5">
    <name type="scientific">Dipodomys ordii</name>
    <name type="common">Ord's kangaroo rat</name>
    <dbReference type="NCBI Taxonomy" id="10020"/>
    <lineage>
        <taxon>Eukaryota</taxon>
        <taxon>Metazoa</taxon>
        <taxon>Chordata</taxon>
        <taxon>Craniata</taxon>
        <taxon>Vertebrata</taxon>
        <taxon>Euteleostomi</taxon>
        <taxon>Mammalia</taxon>
        <taxon>Eutheria</taxon>
        <taxon>Euarchontoglires</taxon>
        <taxon>Glires</taxon>
        <taxon>Rodentia</taxon>
        <taxon>Castorimorpha</taxon>
        <taxon>Heteromyidae</taxon>
        <taxon>Dipodomyinae</taxon>
        <taxon>Dipodomys</taxon>
    </lineage>
</organism>
<comment type="similarity">
    <text evidence="1">Belongs to the TCAF family.</text>
</comment>
<accession>A0A1S3FLZ0</accession>
<dbReference type="PANTHER" id="PTHR15730:SF3">
    <property type="entry name" value="TRPM8 CHANNEL-ASSOCIATED FACTOR 3"/>
    <property type="match status" value="1"/>
</dbReference>
<dbReference type="RefSeq" id="XP_012877039.1">
    <property type="nucleotide sequence ID" value="XM_013021585.1"/>
</dbReference>
<dbReference type="InterPro" id="IPR051244">
    <property type="entry name" value="TCAF"/>
</dbReference>
<sequence>MTLAFIRSVFANSLSILNFCSSAAADQTMGENVEATAKDFENLVEGVERWDLSKVHIPSELLLVSKEAFPVMVNEKGQVLIAASSYGDGRLLVVGHEHYLFQPSFTPFLVNAVSWLCPFLGSPITLHPSLLIVGGLLKKHGVDTKIRSEPGDPSGVYCTSAFHENLMEKLFRFLKSGGGVLIAGHAWAWANMHGHHKVLSRFPGNLVTSVAGVYFTNIQGKIDNFKVSQKMPLIPLDLRCDEELAEDQKQLLQGISELDIRAGGIPSLLLVHGELAFPLGMDSSSGCFLAASHYGRGRVVVGGHENLILSHKMHPFVLNALHWLIGTKKGKIGLDSKMRALGPMLSKHNFEWTSTEVLSSNLSVFCGCFSLAHMDPQEVEEFVAEGGGLLIGRHAWLWSLRHPEEKCMTQFPENRFLTTFGLGITDQTGKRDRVPVPKPGDRNYHIRTALSQLATSLYSEKGSIEESWLEKLVHDCSYLFQILNHDAPIYQSMKNHILQMIKWDGLPLVSKENPITKGSSKAVLISLAGELVKSGIESSMLLDHPAFLPATESPVTIEIHTENHNSWVSTGLYLPEGETVEVTLPAKAVGAKLKVLIGCHTDNISHAKTYFRPPVVTQTFNLDKEKKSFSWLWGGLIYIIVPSDYRLGRIPITICGASLAPCFQLGKTCKEDWKRLRLQNPAPWGELITDNIILTVPTASLQSLEDPEPLLQLWDEMMQAAAGLAAEPYPYRRPERIVFDEQVLFGLLHAGYPIVGQTQIVGDFISVAAIRSNGLWSGLHELGHNHQRSAWSFPPHTNEAMCNLWAVYIHETVLDIPRARAHPALRPETRRQRIKKHVDKGAPLSEWSVWIALETYLQLQEAFGWEPFTQLFADYQTIHNAPKDNSKKMNLWVRKFSEAVKKNLAPFFETWGWPLQKDVTDSLASLPEWEENPMKSYLSM</sequence>
<keyword evidence="2" id="KW-0732">Signal</keyword>
<gene>
    <name evidence="5" type="primary">LOC105989495</name>
</gene>
<dbReference type="InParanoid" id="A0A1S3FLZ0"/>
<dbReference type="SUPFAM" id="SSF52317">
    <property type="entry name" value="Class I glutamine amidotransferase-like"/>
    <property type="match status" value="1"/>
</dbReference>
<dbReference type="Gene3D" id="3.40.390.80">
    <property type="entry name" value="Peptidase M60, enhancin-like domain 2"/>
    <property type="match status" value="1"/>
</dbReference>
<dbReference type="GO" id="GO:0005886">
    <property type="term" value="C:plasma membrane"/>
    <property type="evidence" value="ECO:0007669"/>
    <property type="project" value="TreeGrafter"/>
</dbReference>
<dbReference type="InterPro" id="IPR031161">
    <property type="entry name" value="Peptidase_M60_dom"/>
</dbReference>